<feature type="domain" description="Cupin type-1" evidence="6">
    <location>
        <begin position="291"/>
        <end position="432"/>
    </location>
</feature>
<dbReference type="Pfam" id="PF00190">
    <property type="entry name" value="Cupin_1"/>
    <property type="match status" value="2"/>
</dbReference>
<dbReference type="GO" id="GO:0046872">
    <property type="term" value="F:metal ion binding"/>
    <property type="evidence" value="ECO:0007669"/>
    <property type="project" value="UniProtKB-KW"/>
</dbReference>
<dbReference type="GO" id="GO:0033609">
    <property type="term" value="P:oxalate metabolic process"/>
    <property type="evidence" value="ECO:0007669"/>
    <property type="project" value="InterPro"/>
</dbReference>
<dbReference type="InterPro" id="IPR017774">
    <property type="entry name" value="Bicupin_oxalate_deCO2ase/Oxase"/>
</dbReference>
<keyword evidence="5" id="KW-0732">Signal</keyword>
<name>A0A1M2VC13_TRAPU</name>
<feature type="signal peptide" evidence="5">
    <location>
        <begin position="1"/>
        <end position="32"/>
    </location>
</feature>
<feature type="binding site" evidence="3">
    <location>
        <position position="162"/>
    </location>
    <ligand>
        <name>Mn(2+)</name>
        <dbReference type="ChEBI" id="CHEBI:29035"/>
        <label>1</label>
    </ligand>
</feature>
<feature type="compositionally biased region" description="Polar residues" evidence="4">
    <location>
        <begin position="38"/>
        <end position="48"/>
    </location>
</feature>
<feature type="binding site" evidence="3">
    <location>
        <position position="338"/>
    </location>
    <ligand>
        <name>Mn(2+)</name>
        <dbReference type="ChEBI" id="CHEBI:29035"/>
        <label>2</label>
    </ligand>
</feature>
<feature type="binding site" evidence="3">
    <location>
        <position position="156"/>
    </location>
    <ligand>
        <name>Mn(2+)</name>
        <dbReference type="ChEBI" id="CHEBI:29035"/>
        <label>1</label>
    </ligand>
</feature>
<keyword evidence="3" id="KW-0464">Manganese</keyword>
<dbReference type="InterPro" id="IPR014710">
    <property type="entry name" value="RmlC-like_jellyroll"/>
</dbReference>
<evidence type="ECO:0000313" key="7">
    <source>
        <dbReference type="EMBL" id="OJT05114.1"/>
    </source>
</evidence>
<accession>A0A1M2VC13</accession>
<keyword evidence="8" id="KW-1185">Reference proteome</keyword>
<dbReference type="AlphaFoldDB" id="A0A1M2VC13"/>
<dbReference type="PANTHER" id="PTHR35848:SF9">
    <property type="entry name" value="SLL1358 PROTEIN"/>
    <property type="match status" value="1"/>
</dbReference>
<evidence type="ECO:0000256" key="1">
    <source>
        <dbReference type="ARBA" id="ARBA00022723"/>
    </source>
</evidence>
<dbReference type="OrthoDB" id="10263073at2759"/>
<dbReference type="CDD" id="cd20305">
    <property type="entry name" value="cupin_OxDC_C"/>
    <property type="match status" value="1"/>
</dbReference>
<feature type="binding site" evidence="3">
    <location>
        <position position="382"/>
    </location>
    <ligand>
        <name>Mn(2+)</name>
        <dbReference type="ChEBI" id="CHEBI:29035"/>
        <label>2</label>
    </ligand>
</feature>
<evidence type="ECO:0000256" key="5">
    <source>
        <dbReference type="SAM" id="SignalP"/>
    </source>
</evidence>
<feature type="chain" id="PRO_5013086777" evidence="5">
    <location>
        <begin position="33"/>
        <end position="445"/>
    </location>
</feature>
<feature type="active site" description="Proton donor" evidence="2">
    <location>
        <position position="396"/>
    </location>
</feature>
<dbReference type="InterPro" id="IPR051610">
    <property type="entry name" value="GPI/OXD"/>
</dbReference>
<dbReference type="EMBL" id="MNAD01001489">
    <property type="protein sequence ID" value="OJT05114.1"/>
    <property type="molecule type" value="Genomic_DNA"/>
</dbReference>
<feature type="binding site" evidence="3">
    <location>
        <position position="336"/>
    </location>
    <ligand>
        <name>Mn(2+)</name>
        <dbReference type="ChEBI" id="CHEBI:29035"/>
        <label>2</label>
    </ligand>
</feature>
<dbReference type="NCBIfam" id="TIGR03404">
    <property type="entry name" value="bicupin_oxalic"/>
    <property type="match status" value="1"/>
</dbReference>
<dbReference type="PANTHER" id="PTHR35848">
    <property type="entry name" value="OXALATE-BINDING PROTEIN"/>
    <property type="match status" value="1"/>
</dbReference>
<feature type="binding site" evidence="3">
    <location>
        <position position="201"/>
    </location>
    <ligand>
        <name>Mn(2+)</name>
        <dbReference type="ChEBI" id="CHEBI:29035"/>
        <label>1</label>
    </ligand>
</feature>
<dbReference type="SMART" id="SM00835">
    <property type="entry name" value="Cupin_1"/>
    <property type="match status" value="2"/>
</dbReference>
<feature type="region of interest" description="Disordered" evidence="4">
    <location>
        <begin position="36"/>
        <end position="56"/>
    </location>
</feature>
<gene>
    <name evidence="7" type="ORF">TRAPUB_4100</name>
</gene>
<dbReference type="InterPro" id="IPR011051">
    <property type="entry name" value="RmlC_Cupin_sf"/>
</dbReference>
<dbReference type="Gene3D" id="2.60.120.10">
    <property type="entry name" value="Jelly Rolls"/>
    <property type="match status" value="2"/>
</dbReference>
<dbReference type="InterPro" id="IPR006045">
    <property type="entry name" value="Cupin_1"/>
</dbReference>
<evidence type="ECO:0000256" key="2">
    <source>
        <dbReference type="PIRSR" id="PIRSR617774-1"/>
    </source>
</evidence>
<dbReference type="CDD" id="cd20304">
    <property type="entry name" value="cupin_OxDC_N"/>
    <property type="match status" value="1"/>
</dbReference>
<dbReference type="STRING" id="154538.A0A1M2VC13"/>
<evidence type="ECO:0000256" key="4">
    <source>
        <dbReference type="SAM" id="MobiDB-lite"/>
    </source>
</evidence>
<comment type="cofactor">
    <cofactor evidence="3">
        <name>Mn(2+)</name>
        <dbReference type="ChEBI" id="CHEBI:29035"/>
    </cofactor>
    <text evidence="3">Binds 2 manganese ions per subunit.</text>
</comment>
<organism evidence="7 8">
    <name type="scientific">Trametes pubescens</name>
    <name type="common">White-rot fungus</name>
    <dbReference type="NCBI Taxonomy" id="154538"/>
    <lineage>
        <taxon>Eukaryota</taxon>
        <taxon>Fungi</taxon>
        <taxon>Dikarya</taxon>
        <taxon>Basidiomycota</taxon>
        <taxon>Agaricomycotina</taxon>
        <taxon>Agaricomycetes</taxon>
        <taxon>Polyporales</taxon>
        <taxon>Polyporaceae</taxon>
        <taxon>Trametes</taxon>
    </lineage>
</organism>
<evidence type="ECO:0000256" key="3">
    <source>
        <dbReference type="PIRSR" id="PIRSR617774-2"/>
    </source>
</evidence>
<proteinExistence type="predicted"/>
<evidence type="ECO:0000313" key="8">
    <source>
        <dbReference type="Proteomes" id="UP000184267"/>
    </source>
</evidence>
<feature type="binding site" evidence="3">
    <location>
        <position position="343"/>
    </location>
    <ligand>
        <name>Mn(2+)</name>
        <dbReference type="ChEBI" id="CHEBI:29035"/>
        <label>2</label>
    </ligand>
</feature>
<feature type="domain" description="Cupin type-1" evidence="6">
    <location>
        <begin position="117"/>
        <end position="256"/>
    </location>
</feature>
<evidence type="ECO:0000259" key="6">
    <source>
        <dbReference type="SMART" id="SM00835"/>
    </source>
</evidence>
<comment type="caution">
    <text evidence="7">The sequence shown here is derived from an EMBL/GenBank/DDBJ whole genome shotgun (WGS) entry which is preliminary data.</text>
</comment>
<dbReference type="Proteomes" id="UP000184267">
    <property type="component" value="Unassembled WGS sequence"/>
</dbReference>
<dbReference type="SUPFAM" id="SSF51182">
    <property type="entry name" value="RmlC-like cupins"/>
    <property type="match status" value="1"/>
</dbReference>
<protein>
    <submittedName>
        <fullName evidence="7">Oxalate decarboxylase OxdC</fullName>
    </submittedName>
</protein>
<keyword evidence="1 3" id="KW-0479">Metal-binding</keyword>
<feature type="binding site" evidence="3">
    <location>
        <position position="158"/>
    </location>
    <ligand>
        <name>Mn(2+)</name>
        <dbReference type="ChEBI" id="CHEBI:29035"/>
        <label>1</label>
    </ligand>
</feature>
<sequence length="445" mass="48588">MVLTSSKFALRLLPTLLLASFLRVSSPLGAHALPAGTRTATSAESSPTVPYASDDPNTELWNADSDIVPEGRRGKYGASVLGPQNIPIALQDPDLLAPPTTDHGDVPNAKWPFVLSHNRLQTGGWARQQNVNSLPIAKGLAAVDMRLEAGAIRELHWHNTAEWAYVLKGSAQVTTVTSEGQNYIATVKKGSLWYFPPGQPHSIQATDDDPAGCEFLLVFNDGSFSEDSTFLLTDWLAHVPKEVLAKNFHVGQSAFNHIPSEQLYIFPGNVPSDNQQAPVSPQGTTPLPYTFDFADMEATTYAGGSVKIADSRNFKVAKEIAVAEVMVEPGSMRELHWHPSDDEWTYFLEGEARITLFAASSNARTFDYQAGDVAYIPASYGHYIENTGNTTLRLLEVLKTDVFQDISLNQWLALTPPELVKAHLQLSDETIGHLSKTKPVLVAPQ</sequence>
<dbReference type="OMA" id="WYFPPGQ"/>
<reference evidence="7 8" key="1">
    <citation type="submission" date="2016-10" db="EMBL/GenBank/DDBJ databases">
        <title>Genome sequence of the basidiomycete white-rot fungus Trametes pubescens.</title>
        <authorList>
            <person name="Makela M.R."/>
            <person name="Granchi Z."/>
            <person name="Peng M."/>
            <person name="De Vries R.P."/>
            <person name="Grigoriev I."/>
            <person name="Riley R."/>
            <person name="Hilden K."/>
        </authorList>
    </citation>
    <scope>NUCLEOTIDE SEQUENCE [LARGE SCALE GENOMIC DNA]</scope>
    <source>
        <strain evidence="7 8">FBCC735</strain>
    </source>
</reference>